<reference evidence="3 4" key="1">
    <citation type="submission" date="2010-11" db="EMBL/GenBank/DDBJ databases">
        <authorList>
            <person name="Weinstock G."/>
            <person name="Sodergren E."/>
            <person name="Clifton S."/>
            <person name="Fulton L."/>
            <person name="Fulton B."/>
            <person name="Courtney L."/>
            <person name="Fronick C."/>
            <person name="Harrison M."/>
            <person name="Strong C."/>
            <person name="Farmer C."/>
            <person name="Delahaunty K."/>
            <person name="Markovic C."/>
            <person name="Hall O."/>
            <person name="Minx P."/>
            <person name="Tomlinson C."/>
            <person name="Mitreva M."/>
            <person name="Hou S."/>
            <person name="Chen J."/>
            <person name="Wollam A."/>
            <person name="Pepin K.H."/>
            <person name="Johnson M."/>
            <person name="Bhonagiri V."/>
            <person name="Zhang X."/>
            <person name="Suruliraj S."/>
            <person name="Warren W."/>
            <person name="Chinwalla A."/>
            <person name="Mardis E.R."/>
            <person name="Wilson R.K."/>
        </authorList>
    </citation>
    <scope>NUCLEOTIDE SEQUENCE [LARGE SCALE GENOMIC DNA]</scope>
    <source>
        <strain evidence="3 4">F0211</strain>
    </source>
</reference>
<evidence type="ECO:0000313" key="3">
    <source>
        <dbReference type="EMBL" id="EFU21437.1"/>
    </source>
</evidence>
<dbReference type="EMBL" id="AECT01000063">
    <property type="protein sequence ID" value="EFU21437.1"/>
    <property type="molecule type" value="Genomic_DNA"/>
</dbReference>
<feature type="coiled-coil region" evidence="1">
    <location>
        <begin position="5"/>
        <end position="32"/>
    </location>
</feature>
<organism evidence="3 4">
    <name type="scientific">Streptococcus anginosus F0211</name>
    <dbReference type="NCBI Taxonomy" id="706437"/>
    <lineage>
        <taxon>Bacteria</taxon>
        <taxon>Bacillati</taxon>
        <taxon>Bacillota</taxon>
        <taxon>Bacilli</taxon>
        <taxon>Lactobacillales</taxon>
        <taxon>Streptococcaceae</taxon>
        <taxon>Streptococcus</taxon>
        <taxon>Streptococcus anginosus group</taxon>
    </lineage>
</organism>
<keyword evidence="2" id="KW-0812">Transmembrane</keyword>
<name>E6J3Z9_STRAP</name>
<sequence>MKGAKMDIEDKLQRKNIKLAKEEEDKKEEESAKFMKYFDLCCLLLPIIAALWQWLASFIW</sequence>
<dbReference type="Proteomes" id="UP000002973">
    <property type="component" value="Unassembled WGS sequence"/>
</dbReference>
<evidence type="ECO:0000256" key="1">
    <source>
        <dbReference type="SAM" id="Coils"/>
    </source>
</evidence>
<comment type="caution">
    <text evidence="3">The sequence shown here is derived from an EMBL/GenBank/DDBJ whole genome shotgun (WGS) entry which is preliminary data.</text>
</comment>
<protein>
    <submittedName>
        <fullName evidence="3">Uncharacterized protein</fullName>
    </submittedName>
</protein>
<keyword evidence="1" id="KW-0175">Coiled coil</keyword>
<gene>
    <name evidence="3" type="ORF">HMPREF0813_02002</name>
</gene>
<keyword evidence="2" id="KW-1133">Transmembrane helix</keyword>
<proteinExistence type="predicted"/>
<accession>E6J3Z9</accession>
<evidence type="ECO:0000256" key="2">
    <source>
        <dbReference type="SAM" id="Phobius"/>
    </source>
</evidence>
<keyword evidence="2" id="KW-0472">Membrane</keyword>
<feature type="transmembrane region" description="Helical" evidence="2">
    <location>
        <begin position="37"/>
        <end position="55"/>
    </location>
</feature>
<dbReference type="AlphaFoldDB" id="E6J3Z9"/>
<evidence type="ECO:0000313" key="4">
    <source>
        <dbReference type="Proteomes" id="UP000002973"/>
    </source>
</evidence>